<evidence type="ECO:0000313" key="1">
    <source>
        <dbReference type="EMBL" id="TFY81748.1"/>
    </source>
</evidence>
<comment type="caution">
    <text evidence="1">The sequence shown here is derived from an EMBL/GenBank/DDBJ whole genome shotgun (WGS) entry which is preliminary data.</text>
</comment>
<gene>
    <name evidence="1" type="ORF">EWM64_g2268</name>
</gene>
<dbReference type="EMBL" id="SFCI01000178">
    <property type="protein sequence ID" value="TFY81748.1"/>
    <property type="molecule type" value="Genomic_DNA"/>
</dbReference>
<organism evidence="1 2">
    <name type="scientific">Hericium alpestre</name>
    <dbReference type="NCBI Taxonomy" id="135208"/>
    <lineage>
        <taxon>Eukaryota</taxon>
        <taxon>Fungi</taxon>
        <taxon>Dikarya</taxon>
        <taxon>Basidiomycota</taxon>
        <taxon>Agaricomycotina</taxon>
        <taxon>Agaricomycetes</taxon>
        <taxon>Russulales</taxon>
        <taxon>Hericiaceae</taxon>
        <taxon>Hericium</taxon>
    </lineage>
</organism>
<name>A0A4Z0A7Y6_9AGAM</name>
<dbReference type="AlphaFoldDB" id="A0A4Z0A7Y6"/>
<protein>
    <submittedName>
        <fullName evidence="1">Uncharacterized protein</fullName>
    </submittedName>
</protein>
<accession>A0A4Z0A7Y6</accession>
<dbReference type="Proteomes" id="UP000298061">
    <property type="component" value="Unassembled WGS sequence"/>
</dbReference>
<proteinExistence type="predicted"/>
<keyword evidence="2" id="KW-1185">Reference proteome</keyword>
<sequence length="356" mass="41481">MDDRLSLDVIHSLCRNESGEHWPAMARFVHYKMTGELLTEDEAKGVLFDGKAVGKYLRCHAILLELARSFQERYTVDCRALTTEQRDKINRAFYRLWLFQALFGKEWCSWRIEQEDELEGPHPPGPSSEKRQQFIDCFPNDQVQELLVMYCFLQGHIGQWICANGIYVFKSTSATAQVWVGHELSDIFDFMEHGLGSLPVNEDFGEIEEEFLHYPNDEVSCIAAPETLILEQDHMCYTECHFCVESGSHIWHKKNVIDTPGWWGAGWDFADKFLTREALDAGEGSFLAEALEHNPDLYHQLFGELFEREGWGPWEDELICDGCMDWLLREHTTKWWGEKKAAFDRERAQYDDEESK</sequence>
<evidence type="ECO:0000313" key="2">
    <source>
        <dbReference type="Proteomes" id="UP000298061"/>
    </source>
</evidence>
<reference evidence="1 2" key="1">
    <citation type="submission" date="2019-02" db="EMBL/GenBank/DDBJ databases">
        <title>Genome sequencing of the rare red list fungi Hericium alpestre (H. flagellum).</title>
        <authorList>
            <person name="Buettner E."/>
            <person name="Kellner H."/>
        </authorList>
    </citation>
    <scope>NUCLEOTIDE SEQUENCE [LARGE SCALE GENOMIC DNA]</scope>
    <source>
        <strain evidence="1 2">DSM 108284</strain>
    </source>
</reference>